<comment type="caution">
    <text evidence="3">The sequence shown here is derived from an EMBL/GenBank/DDBJ whole genome shotgun (WGS) entry which is preliminary data.</text>
</comment>
<gene>
    <name evidence="3" type="ORF">SEUCBS140593_009450</name>
</gene>
<feature type="domain" description="Xaa-Pro dipeptidyl-peptidase C-terminal" evidence="2">
    <location>
        <begin position="311"/>
        <end position="547"/>
    </location>
</feature>
<dbReference type="SMART" id="SM00939">
    <property type="entry name" value="PepX_C"/>
    <property type="match status" value="1"/>
</dbReference>
<evidence type="ECO:0000313" key="4">
    <source>
        <dbReference type="Proteomes" id="UP001642482"/>
    </source>
</evidence>
<protein>
    <recommendedName>
        <fullName evidence="2">Xaa-Pro dipeptidyl-peptidase C-terminal domain-containing protein</fullName>
    </recommendedName>
</protein>
<keyword evidence="1" id="KW-0378">Hydrolase</keyword>
<dbReference type="InterPro" id="IPR008979">
    <property type="entry name" value="Galactose-bd-like_sf"/>
</dbReference>
<dbReference type="InterPro" id="IPR005674">
    <property type="entry name" value="CocE/Ser_esterase"/>
</dbReference>
<dbReference type="SUPFAM" id="SSF49785">
    <property type="entry name" value="Galactose-binding domain-like"/>
    <property type="match status" value="1"/>
</dbReference>
<keyword evidence="4" id="KW-1185">Reference proteome</keyword>
<dbReference type="Proteomes" id="UP001642482">
    <property type="component" value="Unassembled WGS sequence"/>
</dbReference>
<accession>A0ABP0CWK2</accession>
<evidence type="ECO:0000313" key="3">
    <source>
        <dbReference type="EMBL" id="CAK7235937.1"/>
    </source>
</evidence>
<dbReference type="Pfam" id="PF08530">
    <property type="entry name" value="PepX_C"/>
    <property type="match status" value="1"/>
</dbReference>
<dbReference type="Gene3D" id="3.40.50.1820">
    <property type="entry name" value="alpha/beta hydrolase"/>
    <property type="match status" value="1"/>
</dbReference>
<dbReference type="Gene3D" id="2.60.120.260">
    <property type="entry name" value="Galactose-binding domain-like"/>
    <property type="match status" value="1"/>
</dbReference>
<dbReference type="SUPFAM" id="SSF53474">
    <property type="entry name" value="alpha/beta-Hydrolases"/>
    <property type="match status" value="1"/>
</dbReference>
<dbReference type="InterPro" id="IPR029058">
    <property type="entry name" value="AB_hydrolase_fold"/>
</dbReference>
<dbReference type="Gene3D" id="1.10.3020.10">
    <property type="entry name" value="alpha-amino acid ester hydrolase ( Helical cap domain)"/>
    <property type="match status" value="1"/>
</dbReference>
<dbReference type="InterPro" id="IPR013736">
    <property type="entry name" value="Xaa-Pro_dipept_C"/>
</dbReference>
<dbReference type="EMBL" id="CAWUHD010000155">
    <property type="protein sequence ID" value="CAK7235937.1"/>
    <property type="molecule type" value="Genomic_DNA"/>
</dbReference>
<sequence length="552" mass="60500">MAAPGLLEGHEAREAANLTKILPPEENTYSVCEKRIPMPDGIELAADFYQPDLSPESKPHGLIYALTPYGRSGVMALLNAKCFAARKYMVLLVSCRGTAGSGGTFVAAMHEQADSQAVVRWMREQSWYPGKFATFGPSYLGYAQWALLREPPEDLIASVILCSVYDHSLLTWTNGVYRTDRISWSYVTAMQDEANGRLSSAVDLRKLKATIDATPLYDAAERFFAGRAPYQLEFMKTPDVDDPFWARCKHRDALERVSVPLFLRSGWYDTLTVQTLAAFARARDRGLAAYLTVGPWTHVVACGSDAMPEVFDFLDEYVAGSAKKLSAALPVRVFVTGAEEWRSLQSWPPPAETTKERTFYLHGDKTLSEEAVPAAGAPPALSFTYDPYNPTPTVGGPLMARGGRVDDSAYAARDDVLVYTSAPLETDVELLGRPAVQLAHATDLPHADLWVRLSEVDAGDASHNLTENWQALDGIGVQRREGGTFWFALVDRAHVFKAGTRIRLIVAGGSFPLMARNPGTGVNRTLAKELKAVTHTVQHGNGISKLILPCSI</sequence>
<evidence type="ECO:0000259" key="2">
    <source>
        <dbReference type="SMART" id="SM00939"/>
    </source>
</evidence>
<dbReference type="InterPro" id="IPR000383">
    <property type="entry name" value="Xaa-Pro-like_dom"/>
</dbReference>
<dbReference type="NCBIfam" id="TIGR00976">
    <property type="entry name" value="CocE_NonD"/>
    <property type="match status" value="1"/>
</dbReference>
<organism evidence="3 4">
    <name type="scientific">Sporothrix eucalyptigena</name>
    <dbReference type="NCBI Taxonomy" id="1812306"/>
    <lineage>
        <taxon>Eukaryota</taxon>
        <taxon>Fungi</taxon>
        <taxon>Dikarya</taxon>
        <taxon>Ascomycota</taxon>
        <taxon>Pezizomycotina</taxon>
        <taxon>Sordariomycetes</taxon>
        <taxon>Sordariomycetidae</taxon>
        <taxon>Ophiostomatales</taxon>
        <taxon>Ophiostomataceae</taxon>
        <taxon>Sporothrix</taxon>
    </lineage>
</organism>
<proteinExistence type="predicted"/>
<name>A0ABP0CWK2_9PEZI</name>
<dbReference type="Pfam" id="PF02129">
    <property type="entry name" value="Peptidase_S15"/>
    <property type="match status" value="1"/>
</dbReference>
<reference evidence="3 4" key="1">
    <citation type="submission" date="2024-01" db="EMBL/GenBank/DDBJ databases">
        <authorList>
            <person name="Allen C."/>
            <person name="Tagirdzhanova G."/>
        </authorList>
    </citation>
    <scope>NUCLEOTIDE SEQUENCE [LARGE SCALE GENOMIC DNA]</scope>
</reference>
<evidence type="ECO:0000256" key="1">
    <source>
        <dbReference type="ARBA" id="ARBA00022801"/>
    </source>
</evidence>